<keyword evidence="1" id="KW-0812">Transmembrane</keyword>
<accession>A0AA88GRX2</accession>
<evidence type="ECO:0000313" key="4">
    <source>
        <dbReference type="Proteomes" id="UP000816034"/>
    </source>
</evidence>
<name>A0AA88GRX2_NAELO</name>
<dbReference type="RefSeq" id="XP_044549733.1">
    <property type="nucleotide sequence ID" value="XM_044692355.1"/>
</dbReference>
<dbReference type="Proteomes" id="UP000816034">
    <property type="component" value="Unassembled WGS sequence"/>
</dbReference>
<feature type="signal peptide" evidence="2">
    <location>
        <begin position="1"/>
        <end position="31"/>
    </location>
</feature>
<feature type="chain" id="PRO_5041741554" evidence="2">
    <location>
        <begin position="32"/>
        <end position="121"/>
    </location>
</feature>
<reference evidence="3 4" key="1">
    <citation type="journal article" date="2018" name="BMC Genomics">
        <title>The genome of Naegleria lovaniensis, the basis for a comparative approach to unravel pathogenicity factors of the human pathogenic amoeba N. fowleri.</title>
        <authorList>
            <person name="Liechti N."/>
            <person name="Schurch N."/>
            <person name="Bruggmann R."/>
            <person name="Wittwer M."/>
        </authorList>
    </citation>
    <scope>NUCLEOTIDE SEQUENCE [LARGE SCALE GENOMIC DNA]</scope>
    <source>
        <strain evidence="3 4">ATCC 30569</strain>
    </source>
</reference>
<dbReference type="EMBL" id="PYSW02000017">
    <property type="protein sequence ID" value="KAG2385740.1"/>
    <property type="molecule type" value="Genomic_DNA"/>
</dbReference>
<keyword evidence="1" id="KW-0472">Membrane</keyword>
<keyword evidence="1" id="KW-1133">Transmembrane helix</keyword>
<gene>
    <name evidence="3" type="ORF">C9374_002889</name>
</gene>
<feature type="transmembrane region" description="Helical" evidence="1">
    <location>
        <begin position="75"/>
        <end position="98"/>
    </location>
</feature>
<organism evidence="3 4">
    <name type="scientific">Naegleria lovaniensis</name>
    <name type="common">Amoeba</name>
    <dbReference type="NCBI Taxonomy" id="51637"/>
    <lineage>
        <taxon>Eukaryota</taxon>
        <taxon>Discoba</taxon>
        <taxon>Heterolobosea</taxon>
        <taxon>Tetramitia</taxon>
        <taxon>Eutetramitia</taxon>
        <taxon>Vahlkampfiidae</taxon>
        <taxon>Naegleria</taxon>
    </lineage>
</organism>
<protein>
    <submittedName>
        <fullName evidence="3">Uncharacterized protein</fullName>
    </submittedName>
</protein>
<evidence type="ECO:0000256" key="1">
    <source>
        <dbReference type="SAM" id="Phobius"/>
    </source>
</evidence>
<dbReference type="PROSITE" id="PS51257">
    <property type="entry name" value="PROKAR_LIPOPROTEIN"/>
    <property type="match status" value="1"/>
</dbReference>
<proteinExistence type="predicted"/>
<evidence type="ECO:0000256" key="2">
    <source>
        <dbReference type="SAM" id="SignalP"/>
    </source>
</evidence>
<keyword evidence="2" id="KW-0732">Signal</keyword>
<keyword evidence="4" id="KW-1185">Reference proteome</keyword>
<dbReference type="GeneID" id="68095344"/>
<evidence type="ECO:0000313" key="3">
    <source>
        <dbReference type="EMBL" id="KAG2385740.1"/>
    </source>
</evidence>
<dbReference type="AlphaFoldDB" id="A0AA88GRX2"/>
<comment type="caution">
    <text evidence="3">The sequence shown here is derived from an EMBL/GenBank/DDBJ whole genome shotgun (WGS) entry which is preliminary data.</text>
</comment>
<sequence length="121" mass="13611">MNPRKTSSQGLLFSSVLACAILLMSSLMVMAHEYYVLESFNGTNSTNGSIPLNSTIVPSNSTFVWDFWEINQYPIVGVLIVGVIGIVIAIVVGVIYWYRKRKERLEASEHADDDMHRLEDE</sequence>